<keyword evidence="2" id="KW-0004">4Fe-4S</keyword>
<keyword evidence="4" id="KW-0560">Oxidoreductase</keyword>
<evidence type="ECO:0000313" key="11">
    <source>
        <dbReference type="Proteomes" id="UP000181909"/>
    </source>
</evidence>
<proteinExistence type="predicted"/>
<protein>
    <submittedName>
        <fullName evidence="10">Indolepyruvate ferredoxin oxidoreductase</fullName>
    </submittedName>
</protein>
<keyword evidence="1" id="KW-0813">Transport</keyword>
<dbReference type="GO" id="GO:0030976">
    <property type="term" value="F:thiamine pyrophosphate binding"/>
    <property type="evidence" value="ECO:0007669"/>
    <property type="project" value="InterPro"/>
</dbReference>
<dbReference type="InterPro" id="IPR051457">
    <property type="entry name" value="2-oxoacid:Fd_oxidoreductase"/>
</dbReference>
<dbReference type="AlphaFoldDB" id="A0A1K1YIM3"/>
<feature type="domain" description="Thiamine pyrophosphate enzyme TPP-binding" evidence="8">
    <location>
        <begin position="461"/>
        <end position="549"/>
    </location>
</feature>
<reference evidence="10 11" key="1">
    <citation type="submission" date="2016-11" db="EMBL/GenBank/DDBJ databases">
        <authorList>
            <person name="Jaros S."/>
            <person name="Januszkiewicz K."/>
            <person name="Wedrychowicz H."/>
        </authorList>
    </citation>
    <scope>NUCLEOTIDE SEQUENCE [LARGE SCALE GENOMIC DNA]</scope>
    <source>
        <strain evidence="10 11">OK807</strain>
    </source>
</reference>
<evidence type="ECO:0000256" key="4">
    <source>
        <dbReference type="ARBA" id="ARBA00023002"/>
    </source>
</evidence>
<keyword evidence="3" id="KW-0249">Electron transport</keyword>
<dbReference type="InterPro" id="IPR046667">
    <property type="entry name" value="DUF6537"/>
</dbReference>
<dbReference type="Pfam" id="PF02775">
    <property type="entry name" value="TPP_enzyme_C"/>
    <property type="match status" value="1"/>
</dbReference>
<dbReference type="SUPFAM" id="SSF52518">
    <property type="entry name" value="Thiamin diphosphate-binding fold (THDP-binding)"/>
    <property type="match status" value="2"/>
</dbReference>
<name>A0A1K1YIM3_STRAR</name>
<dbReference type="STRING" id="1893.SAMN02787144_1004295"/>
<dbReference type="CDD" id="cd07034">
    <property type="entry name" value="TPP_PYR_PFOR_IOR-alpha_like"/>
    <property type="match status" value="1"/>
</dbReference>
<keyword evidence="5" id="KW-0408">Iron</keyword>
<dbReference type="InterPro" id="IPR019752">
    <property type="entry name" value="Pyrv/ketoisovalerate_OxRed_cat"/>
</dbReference>
<dbReference type="SUPFAM" id="SSF52922">
    <property type="entry name" value="TK C-terminal domain-like"/>
    <property type="match status" value="1"/>
</dbReference>
<dbReference type="Gene3D" id="3.40.50.970">
    <property type="match status" value="1"/>
</dbReference>
<evidence type="ECO:0000313" key="10">
    <source>
        <dbReference type="EMBL" id="SFX61251.1"/>
    </source>
</evidence>
<dbReference type="InterPro" id="IPR002880">
    <property type="entry name" value="Pyrv_Fd/Flavodoxin_OxRdtase_N"/>
</dbReference>
<dbReference type="InterPro" id="IPR009014">
    <property type="entry name" value="Transketo_C/PFOR_II"/>
</dbReference>
<evidence type="ECO:0000256" key="6">
    <source>
        <dbReference type="ARBA" id="ARBA00023014"/>
    </source>
</evidence>
<evidence type="ECO:0000259" key="7">
    <source>
        <dbReference type="Pfam" id="PF01558"/>
    </source>
</evidence>
<dbReference type="PANTHER" id="PTHR48084">
    <property type="entry name" value="2-OXOGLUTARATE OXIDOREDUCTASE SUBUNIT KORB-RELATED"/>
    <property type="match status" value="1"/>
</dbReference>
<keyword evidence="2" id="KW-0479">Metal-binding</keyword>
<feature type="domain" description="Pyruvate/ketoisovalerate oxidoreductase catalytic" evidence="7">
    <location>
        <begin position="735"/>
        <end position="921"/>
    </location>
</feature>
<evidence type="ECO:0000256" key="2">
    <source>
        <dbReference type="ARBA" id="ARBA00022485"/>
    </source>
</evidence>
<dbReference type="InterPro" id="IPR029061">
    <property type="entry name" value="THDP-binding"/>
</dbReference>
<dbReference type="CDD" id="cd02008">
    <property type="entry name" value="TPP_IOR_alpha"/>
    <property type="match status" value="1"/>
</dbReference>
<dbReference type="GO" id="GO:0000287">
    <property type="term" value="F:magnesium ion binding"/>
    <property type="evidence" value="ECO:0007669"/>
    <property type="project" value="UniProtKB-ARBA"/>
</dbReference>
<gene>
    <name evidence="10" type="ORF">SAMN02787144_1004295</name>
</gene>
<dbReference type="Pfam" id="PF01558">
    <property type="entry name" value="POR"/>
    <property type="match status" value="1"/>
</dbReference>
<dbReference type="NCBIfam" id="NF009589">
    <property type="entry name" value="PRK13030.1"/>
    <property type="match status" value="1"/>
</dbReference>
<dbReference type="GO" id="GO:0016625">
    <property type="term" value="F:oxidoreductase activity, acting on the aldehyde or oxo group of donors, iron-sulfur protein as acceptor"/>
    <property type="evidence" value="ECO:0007669"/>
    <property type="project" value="UniProtKB-ARBA"/>
</dbReference>
<dbReference type="EMBL" id="FPJO01000004">
    <property type="protein sequence ID" value="SFX61251.1"/>
    <property type="molecule type" value="Genomic_DNA"/>
</dbReference>
<dbReference type="InterPro" id="IPR011766">
    <property type="entry name" value="TPP_enzyme_TPP-bd"/>
</dbReference>
<dbReference type="GO" id="GO:0045333">
    <property type="term" value="P:cellular respiration"/>
    <property type="evidence" value="ECO:0007669"/>
    <property type="project" value="UniProtKB-ARBA"/>
</dbReference>
<evidence type="ECO:0000256" key="1">
    <source>
        <dbReference type="ARBA" id="ARBA00022448"/>
    </source>
</evidence>
<evidence type="ECO:0000256" key="5">
    <source>
        <dbReference type="ARBA" id="ARBA00023004"/>
    </source>
</evidence>
<evidence type="ECO:0000256" key="3">
    <source>
        <dbReference type="ARBA" id="ARBA00022982"/>
    </source>
</evidence>
<dbReference type="SUPFAM" id="SSF53323">
    <property type="entry name" value="Pyruvate-ferredoxin oxidoreductase, PFOR, domain III"/>
    <property type="match status" value="1"/>
</dbReference>
<keyword evidence="10" id="KW-0670">Pyruvate</keyword>
<sequence length="1185" mass="126989">MVTPQKATGSRPTLQDRYVREEGVLHLTGIQALARLPLDIRRADRREGRGTAGFVSGYEGSPLAGYDMELARCGSLLDEYDIVFRPGVNEELAATAVQGTQLASAQQDKRVDGVTAIWYGKSPGLDRASDAIRHNNLMGTHPDGGALALVGDDPAAKSSTVPGASELLLADLGLPTLYPSDPQEALDFGLHGVAMSRASGLWVALKIVTAVADGSGTVDVGAGRVSPVVPDLAVDGVPYRHTVGSRMVQPALGDLERSRDGARLEIARRYAAANNLNRITRTGPDDRIGVVAAGKTFLDLRQALRILGLDDAELERRGVRLLRLGMIHPLEPTVVERFARRLRHIVVVEEKRPLVETALKDLLYGRADQPSVSGKRTPDGSALFPLDGELDPDTVAARLASHLSELGEFPTVQSWLENNRATTRRNSLPLLPLLTRTPYFCSGCPHNLSTKAPEGAAVGAGIGCHAMVTLMDPAQAGDVIGMTQMGGEGAQWIGMQPFLERDHLIQNLGDGTFHHSGSLAIRAAVSAGVNVTYKLLYNSAVAMTGGQQPVGVMPVPAIAQGLLAEGVKRIIVTTEDVKRYRKITLPKGVVVWHRDRLTEAQEVLARTPGVTLLVHDQECATELRRKRKRGLAPEPTERVVINERVCEGCGDCGQQSNCLSVQPVDTEFGRKTRIDQSSCNKDYACLAGDCPSFLTVVPGGGKPAFTPVPMPDDAALPEPEPVVPASHTTRITGVGGSGVVTLAQILSTAASLVGLHVRALDQTGLAQKGGAVVSDIKITKETTDQAGKAALDECDLYLGCDLLVAADPGQLTTAAPARTAAVVSTAEVPTGQMVIDPEVSFPPAEPLKERIRASSRNAVFLDARRLANDLLGEDQFANLLLTGAAYQTGGLPLPAHAIEEAITLNGVKVEANVKAFRLGRQAVADPEAFAGLLEGRAAAPKPARGLSAAARSTLELVGASPGSELARLLAIRVPDLIAYQNAAYATRYARFVERVRRAEGERVPGSTALTEAVARHLHKLMAYKDEYEVARLSLDPEAEREVKARFGDGARISYRLHPPVLRALGMTRKIELGPWFKPAFHALAAMRRLRGTRLDPFGAARVRRTERALVSEYEATITEVCRNLDEDCHGLAVEIASLPDTVRGYEEIKMASVARYRTRSAELVGRLFSGRERTDAETAASREVL</sequence>
<accession>A0A1K1YIM3</accession>
<keyword evidence="6" id="KW-0411">Iron-sulfur</keyword>
<dbReference type="Gene3D" id="3.40.920.10">
    <property type="entry name" value="Pyruvate-ferredoxin oxidoreductase, PFOR, domain III"/>
    <property type="match status" value="1"/>
</dbReference>
<dbReference type="InterPro" id="IPR002869">
    <property type="entry name" value="Pyrv_flavodox_OxRed_cen"/>
</dbReference>
<dbReference type="GO" id="GO:0051539">
    <property type="term" value="F:4 iron, 4 sulfur cluster binding"/>
    <property type="evidence" value="ECO:0007669"/>
    <property type="project" value="UniProtKB-KW"/>
</dbReference>
<dbReference type="Proteomes" id="UP000181909">
    <property type="component" value="Unassembled WGS sequence"/>
</dbReference>
<feature type="domain" description="DUF6537" evidence="9">
    <location>
        <begin position="966"/>
        <end position="1161"/>
    </location>
</feature>
<dbReference type="Pfam" id="PF20169">
    <property type="entry name" value="DUF6537"/>
    <property type="match status" value="1"/>
</dbReference>
<dbReference type="PANTHER" id="PTHR48084:SF3">
    <property type="entry name" value="SUBUNIT OF PYRUVATE:FLAVODOXIN OXIDOREDUCTASE"/>
    <property type="match status" value="1"/>
</dbReference>
<evidence type="ECO:0000259" key="9">
    <source>
        <dbReference type="Pfam" id="PF20169"/>
    </source>
</evidence>
<evidence type="ECO:0000259" key="8">
    <source>
        <dbReference type="Pfam" id="PF02775"/>
    </source>
</evidence>
<organism evidence="10 11">
    <name type="scientific">Streptomyces atratus</name>
    <dbReference type="NCBI Taxonomy" id="1893"/>
    <lineage>
        <taxon>Bacteria</taxon>
        <taxon>Bacillati</taxon>
        <taxon>Actinomycetota</taxon>
        <taxon>Actinomycetes</taxon>
        <taxon>Kitasatosporales</taxon>
        <taxon>Streptomycetaceae</taxon>
        <taxon>Streptomyces</taxon>
    </lineage>
</organism>
<dbReference type="NCBIfam" id="NF009588">
    <property type="entry name" value="PRK13029.1"/>
    <property type="match status" value="1"/>
</dbReference>